<accession>A0A2P1GMK6</accession>
<reference evidence="1" key="1">
    <citation type="journal article" date="2018" name="Nature">
        <title>The evolutionary history of vertebrate RNA viruses.</title>
        <authorList>
            <person name="Shi M."/>
            <person name="Lin X.D."/>
            <person name="Chen X."/>
            <person name="Tian J.H."/>
            <person name="Chen L.J."/>
            <person name="Li K."/>
            <person name="Wang W."/>
            <person name="Eden J.S."/>
            <person name="Shen J.J."/>
            <person name="Liu L."/>
            <person name="Holmes E.C."/>
            <person name="Zhang Y.Z."/>
        </authorList>
    </citation>
    <scope>NUCLEOTIDE SEQUENCE</scope>
    <source>
        <strain evidence="1">LPSC54954</strain>
    </source>
</reference>
<dbReference type="EMBL" id="MG599973">
    <property type="protein sequence ID" value="AVM87223.1"/>
    <property type="molecule type" value="Genomic_RNA"/>
</dbReference>
<protein>
    <submittedName>
        <fullName evidence="1">VP2</fullName>
    </submittedName>
</protein>
<name>A0A2P1GMK6_9CALI</name>
<sequence>MMEAALAIAGGNALSGLLQGIFGIGSTAMQAKASKEVAAITAQATRYNADVISRTQLLSPFSHAKAQQDMFWSNLDRQRQLYEQAGLQTNQAIYKVAGGMELALVGSNKLIAGRDTVNTYNHRTYRH</sequence>
<proteinExistence type="predicted"/>
<organism evidence="1">
    <name type="scientific">Guangdong greater green snake calicivirus</name>
    <dbReference type="NCBI Taxonomy" id="2116169"/>
    <lineage>
        <taxon>Viruses</taxon>
        <taxon>Riboviria</taxon>
        <taxon>Orthornavirae</taxon>
        <taxon>Pisuviricota</taxon>
        <taxon>Pisoniviricetes</taxon>
        <taxon>Picornavirales</taxon>
        <taxon>Caliciviridae</taxon>
    </lineage>
</organism>
<evidence type="ECO:0000313" key="1">
    <source>
        <dbReference type="EMBL" id="AVM87223.1"/>
    </source>
</evidence>